<dbReference type="Proteomes" id="UP001139410">
    <property type="component" value="Unassembled WGS sequence"/>
</dbReference>
<dbReference type="Pfam" id="PF01118">
    <property type="entry name" value="Semialdhyde_dh"/>
    <property type="match status" value="1"/>
</dbReference>
<dbReference type="GO" id="GO:0051287">
    <property type="term" value="F:NAD binding"/>
    <property type="evidence" value="ECO:0007669"/>
    <property type="project" value="InterPro"/>
</dbReference>
<dbReference type="PROSITE" id="PS01224">
    <property type="entry name" value="ARGC"/>
    <property type="match status" value="1"/>
</dbReference>
<evidence type="ECO:0000259" key="7">
    <source>
        <dbReference type="SMART" id="SM00859"/>
    </source>
</evidence>
<dbReference type="InterPro" id="IPR023013">
    <property type="entry name" value="AGPR_AS"/>
</dbReference>
<keyword evidence="3 5" id="KW-0521">NADP</keyword>
<dbReference type="InterPro" id="IPR050085">
    <property type="entry name" value="AGPR"/>
</dbReference>
<organism evidence="8 9">
    <name type="scientific">Sphingomonas cremea</name>
    <dbReference type="NCBI Taxonomy" id="2904799"/>
    <lineage>
        <taxon>Bacteria</taxon>
        <taxon>Pseudomonadati</taxon>
        <taxon>Pseudomonadota</taxon>
        <taxon>Alphaproteobacteria</taxon>
        <taxon>Sphingomonadales</taxon>
        <taxon>Sphingomonadaceae</taxon>
        <taxon>Sphingomonas</taxon>
    </lineage>
</organism>
<comment type="caution">
    <text evidence="8">The sequence shown here is derived from an EMBL/GenBank/DDBJ whole genome shotgun (WGS) entry which is preliminary data.</text>
</comment>
<evidence type="ECO:0000256" key="6">
    <source>
        <dbReference type="PROSITE-ProRule" id="PRU10010"/>
    </source>
</evidence>
<dbReference type="CDD" id="cd23934">
    <property type="entry name" value="AGPR_1_C"/>
    <property type="match status" value="1"/>
</dbReference>
<reference evidence="8" key="1">
    <citation type="submission" date="2022-01" db="EMBL/GenBank/DDBJ databases">
        <authorList>
            <person name="Jo J.-H."/>
            <person name="Im W.-T."/>
        </authorList>
    </citation>
    <scope>NUCLEOTIDE SEQUENCE</scope>
    <source>
        <strain evidence="8">G124</strain>
    </source>
</reference>
<dbReference type="EC" id="1.2.1.38" evidence="5"/>
<evidence type="ECO:0000256" key="2">
    <source>
        <dbReference type="ARBA" id="ARBA00022605"/>
    </source>
</evidence>
<comment type="subcellular location">
    <subcellularLocation>
        <location evidence="5">Cytoplasm</location>
    </subcellularLocation>
</comment>
<evidence type="ECO:0000256" key="5">
    <source>
        <dbReference type="HAMAP-Rule" id="MF_00150"/>
    </source>
</evidence>
<evidence type="ECO:0000313" key="8">
    <source>
        <dbReference type="EMBL" id="MCF2515107.1"/>
    </source>
</evidence>
<keyword evidence="9" id="KW-1185">Reference proteome</keyword>
<dbReference type="GO" id="GO:0003942">
    <property type="term" value="F:N-acetyl-gamma-glutamyl-phosphate reductase activity"/>
    <property type="evidence" value="ECO:0007669"/>
    <property type="project" value="UniProtKB-UniRule"/>
</dbReference>
<evidence type="ECO:0000256" key="1">
    <source>
        <dbReference type="ARBA" id="ARBA00022571"/>
    </source>
</evidence>
<dbReference type="InterPro" id="IPR000534">
    <property type="entry name" value="Semialdehyde_DH_NAD-bd"/>
</dbReference>
<dbReference type="GO" id="GO:0005737">
    <property type="term" value="C:cytoplasm"/>
    <property type="evidence" value="ECO:0007669"/>
    <property type="project" value="UniProtKB-SubCell"/>
</dbReference>
<dbReference type="PANTHER" id="PTHR32338:SF10">
    <property type="entry name" value="N-ACETYL-GAMMA-GLUTAMYL-PHOSPHATE REDUCTASE, CHLOROPLASTIC-RELATED"/>
    <property type="match status" value="1"/>
</dbReference>
<dbReference type="InterPro" id="IPR036291">
    <property type="entry name" value="NAD(P)-bd_dom_sf"/>
</dbReference>
<sequence>MIRAAILGASGYVGGELMRLIAGHPAIEVGVAFGASNAGQKVTAVHPHLAIAYPGAALAAWDPGLLNGCDLILAALPHGETQRLADQLLAPGIPFVDLGADFRLNSAAEFERWYGEPHSRPDLLETFTYGLPEFFRDEISHSKRVAAPGCYPTAASLALRPLVEAGGIDRQGIIVDAASGVSGAGRAASAATHFCAVDGNYRAYGLINHRHTAEMEMVSGASVLFTPHLMAASRGILATCYARATGPCDPLAILREAYAGEKFVHVGETPPETKWATGSNAAFLTARHDERTGTVLALAAIDNLGKGAAGQMIQCANLMLGLDEGAGLSNMGVYP</sequence>
<feature type="active site" evidence="5 6">
    <location>
        <position position="150"/>
    </location>
</feature>
<dbReference type="InterPro" id="IPR058924">
    <property type="entry name" value="AGPR_dimerisation_dom"/>
</dbReference>
<protein>
    <recommendedName>
        <fullName evidence="5">N-acetyl-gamma-glutamyl-phosphate reductase</fullName>
        <shortName evidence="5">AGPR</shortName>
        <ecNumber evidence="5">1.2.1.38</ecNumber>
    </recommendedName>
    <alternativeName>
        <fullName evidence="5">N-acetyl-glutamate semialdehyde dehydrogenase</fullName>
        <shortName evidence="5">NAGSA dehydrogenase</shortName>
    </alternativeName>
</protein>
<evidence type="ECO:0000256" key="3">
    <source>
        <dbReference type="ARBA" id="ARBA00022857"/>
    </source>
</evidence>
<keyword evidence="4 5" id="KW-0560">Oxidoreductase</keyword>
<comment type="catalytic activity">
    <reaction evidence="5">
        <text>N-acetyl-L-glutamate 5-semialdehyde + phosphate + NADP(+) = N-acetyl-L-glutamyl 5-phosphate + NADPH + H(+)</text>
        <dbReference type="Rhea" id="RHEA:21588"/>
        <dbReference type="ChEBI" id="CHEBI:15378"/>
        <dbReference type="ChEBI" id="CHEBI:29123"/>
        <dbReference type="ChEBI" id="CHEBI:43474"/>
        <dbReference type="ChEBI" id="CHEBI:57783"/>
        <dbReference type="ChEBI" id="CHEBI:57936"/>
        <dbReference type="ChEBI" id="CHEBI:58349"/>
        <dbReference type="EC" id="1.2.1.38"/>
    </reaction>
</comment>
<dbReference type="SMART" id="SM00859">
    <property type="entry name" value="Semialdhyde_dh"/>
    <property type="match status" value="1"/>
</dbReference>
<dbReference type="Gene3D" id="3.40.50.720">
    <property type="entry name" value="NAD(P)-binding Rossmann-like Domain"/>
    <property type="match status" value="1"/>
</dbReference>
<dbReference type="GO" id="GO:0070401">
    <property type="term" value="F:NADP+ binding"/>
    <property type="evidence" value="ECO:0007669"/>
    <property type="project" value="InterPro"/>
</dbReference>
<dbReference type="SUPFAM" id="SSF51735">
    <property type="entry name" value="NAD(P)-binding Rossmann-fold domains"/>
    <property type="match status" value="1"/>
</dbReference>
<keyword evidence="5" id="KW-0963">Cytoplasm</keyword>
<keyword evidence="1 5" id="KW-0055">Arginine biosynthesis</keyword>
<dbReference type="RefSeq" id="WP_235067615.1">
    <property type="nucleotide sequence ID" value="NZ_JAKFGM010000002.1"/>
</dbReference>
<dbReference type="PANTHER" id="PTHR32338">
    <property type="entry name" value="N-ACETYL-GAMMA-GLUTAMYL-PHOSPHATE REDUCTASE, CHLOROPLASTIC-RELATED-RELATED"/>
    <property type="match status" value="1"/>
</dbReference>
<dbReference type="AlphaFoldDB" id="A0A9X1TYR3"/>
<dbReference type="Pfam" id="PF22698">
    <property type="entry name" value="Semialdhyde_dhC_1"/>
    <property type="match status" value="1"/>
</dbReference>
<dbReference type="HAMAP" id="MF_00150">
    <property type="entry name" value="ArgC_type1"/>
    <property type="match status" value="1"/>
</dbReference>
<dbReference type="SUPFAM" id="SSF55347">
    <property type="entry name" value="Glyceraldehyde-3-phosphate dehydrogenase-like, C-terminal domain"/>
    <property type="match status" value="1"/>
</dbReference>
<comment type="similarity">
    <text evidence="5">Belongs to the NAGSA dehydrogenase family. Type 1 subfamily.</text>
</comment>
<dbReference type="NCBIfam" id="TIGR01850">
    <property type="entry name" value="argC"/>
    <property type="match status" value="1"/>
</dbReference>
<dbReference type="GO" id="GO:0006526">
    <property type="term" value="P:L-arginine biosynthetic process"/>
    <property type="evidence" value="ECO:0007669"/>
    <property type="project" value="UniProtKB-UniRule"/>
</dbReference>
<keyword evidence="2 5" id="KW-0028">Amino-acid biosynthesis</keyword>
<comment type="pathway">
    <text evidence="5">Amino-acid biosynthesis; L-arginine biosynthesis; N(2)-acetyl-L-ornithine from L-glutamate: step 3/4.</text>
</comment>
<accession>A0A9X1TYR3</accession>
<dbReference type="Gene3D" id="3.30.360.10">
    <property type="entry name" value="Dihydrodipicolinate Reductase, domain 2"/>
    <property type="match status" value="1"/>
</dbReference>
<evidence type="ECO:0000256" key="4">
    <source>
        <dbReference type="ARBA" id="ARBA00023002"/>
    </source>
</evidence>
<feature type="domain" description="Semialdehyde dehydrogenase NAD-binding" evidence="7">
    <location>
        <begin position="3"/>
        <end position="142"/>
    </location>
</feature>
<dbReference type="CDD" id="cd17895">
    <property type="entry name" value="AGPR_1_N"/>
    <property type="match status" value="1"/>
</dbReference>
<comment type="function">
    <text evidence="5">Catalyzes the NADPH-dependent reduction of N-acetyl-5-glutamyl phosphate to yield N-acetyl-L-glutamate 5-semialdehyde.</text>
</comment>
<dbReference type="InterPro" id="IPR000706">
    <property type="entry name" value="AGPR_type-1"/>
</dbReference>
<evidence type="ECO:0000313" key="9">
    <source>
        <dbReference type="Proteomes" id="UP001139410"/>
    </source>
</evidence>
<gene>
    <name evidence="5 8" type="primary">argC</name>
    <name evidence="8" type="ORF">LVY65_08535</name>
</gene>
<name>A0A9X1TYR3_9SPHN</name>
<proteinExistence type="inferred from homology"/>
<dbReference type="EMBL" id="JAKFGM010000002">
    <property type="protein sequence ID" value="MCF2515107.1"/>
    <property type="molecule type" value="Genomic_DNA"/>
</dbReference>